<accession>A0A9W7G5Y1</accession>
<dbReference type="AlphaFoldDB" id="A0A9W7G5Y1"/>
<keyword evidence="1" id="KW-0106">Calcium</keyword>
<dbReference type="GO" id="GO:0005509">
    <property type="term" value="F:calcium ion binding"/>
    <property type="evidence" value="ECO:0007669"/>
    <property type="project" value="InterPro"/>
</dbReference>
<sequence>MGLTVMQEKEKKRIRVKAQNQRTFRNSAQVPLSTSKRSFIDQMVSKSALVSPGDIENQLSGVAPDSLNKKKRPTEDALFLQKIEKKAHGEGLFSCISRYLICAVTLFGIPKHLYNALKFVTICTGQGLWAMYAYTAWECCGWPVSKMNRNEFLLSKYMDIGGDLLVTFQLLGVEREEQLKWMGLWASIDADGDDKMDIDEFHNFLELRDIRCEYTERLFRIFNTQHNGYISFLHFFTTCWEYLTFDKDKLIELTFRLLSRRGDTFDPEQTCLDVTDIEHFCRVRYNKDGKKSEKWIKKYAVYLYAEIDEDEGGGISFEEFEKFCGKNDTMLLYGFWFQSQLRKVIFGGEYWKTATENRPTMFQINHDVLYKLMGDLDWTKIWAMGFAPAGSMVPKKSDRPSFKTDFYDAYFKAKEKKLLDKQNGKKNDAMTRTLAVLTHRRCIAIFSKIVPDAMTVRHAFSRWVDVNSYSRSISADGGAAYSMSNMSLMDLRQASTAVSLGKSTRKLQVALMGEFDAEAGPATGPEGGAVPGREPGRKAARTLERKKMTSGVLREVERNVPTDDDVVAGAMGSLRRGLHGAQMGKVSRIKSSGPAMRSIKAVLPEVKRRKELRDGLERHFADIVRAREKENEDAIREFEEEQKREFEDSTLRRRVTDRFGDTIEGGFELVGMTSLKALENVRMLSGMGPSGFGQRTRTSSKRPSLPR</sequence>
<evidence type="ECO:0000256" key="1">
    <source>
        <dbReference type="ARBA" id="ARBA00022837"/>
    </source>
</evidence>
<feature type="region of interest" description="Disordered" evidence="2">
    <location>
        <begin position="686"/>
        <end position="707"/>
    </location>
</feature>
<dbReference type="SUPFAM" id="SSF47473">
    <property type="entry name" value="EF-hand"/>
    <property type="match status" value="1"/>
</dbReference>
<proteinExistence type="predicted"/>
<dbReference type="PROSITE" id="PS50222">
    <property type="entry name" value="EF_HAND_2"/>
    <property type="match status" value="1"/>
</dbReference>
<feature type="domain" description="EF-hand" evidence="3">
    <location>
        <begin position="176"/>
        <end position="211"/>
    </location>
</feature>
<dbReference type="Gene3D" id="1.10.238.10">
    <property type="entry name" value="EF-hand"/>
    <property type="match status" value="1"/>
</dbReference>
<dbReference type="EMBL" id="BRXZ01007965">
    <property type="protein sequence ID" value="GMI37115.1"/>
    <property type="molecule type" value="Genomic_DNA"/>
</dbReference>
<organism evidence="4 5">
    <name type="scientific">Triparma retinervis</name>
    <dbReference type="NCBI Taxonomy" id="2557542"/>
    <lineage>
        <taxon>Eukaryota</taxon>
        <taxon>Sar</taxon>
        <taxon>Stramenopiles</taxon>
        <taxon>Ochrophyta</taxon>
        <taxon>Bolidophyceae</taxon>
        <taxon>Parmales</taxon>
        <taxon>Triparmaceae</taxon>
        <taxon>Triparma</taxon>
    </lineage>
</organism>
<feature type="region of interest" description="Disordered" evidence="2">
    <location>
        <begin position="518"/>
        <end position="537"/>
    </location>
</feature>
<keyword evidence="5" id="KW-1185">Reference proteome</keyword>
<evidence type="ECO:0000259" key="3">
    <source>
        <dbReference type="PROSITE" id="PS50222"/>
    </source>
</evidence>
<evidence type="ECO:0000256" key="2">
    <source>
        <dbReference type="SAM" id="MobiDB-lite"/>
    </source>
</evidence>
<reference evidence="4" key="1">
    <citation type="submission" date="2022-07" db="EMBL/GenBank/DDBJ databases">
        <title>Genome analysis of Parmales, a sister group of diatoms, reveals the evolutionary specialization of diatoms from phago-mixotrophs to photoautotrophs.</title>
        <authorList>
            <person name="Ban H."/>
            <person name="Sato S."/>
            <person name="Yoshikawa S."/>
            <person name="Kazumasa Y."/>
            <person name="Nakamura Y."/>
            <person name="Ichinomiya M."/>
            <person name="Saitoh K."/>
            <person name="Sato N."/>
            <person name="Blanc-Mathieu R."/>
            <person name="Endo H."/>
            <person name="Kuwata A."/>
            <person name="Ogata H."/>
        </authorList>
    </citation>
    <scope>NUCLEOTIDE SEQUENCE</scope>
</reference>
<dbReference type="InterPro" id="IPR011992">
    <property type="entry name" value="EF-hand-dom_pair"/>
</dbReference>
<evidence type="ECO:0000313" key="4">
    <source>
        <dbReference type="EMBL" id="GMI37115.1"/>
    </source>
</evidence>
<evidence type="ECO:0000313" key="5">
    <source>
        <dbReference type="Proteomes" id="UP001165082"/>
    </source>
</evidence>
<comment type="caution">
    <text evidence="4">The sequence shown here is derived from an EMBL/GenBank/DDBJ whole genome shotgun (WGS) entry which is preliminary data.</text>
</comment>
<dbReference type="PROSITE" id="PS00018">
    <property type="entry name" value="EF_HAND_1"/>
    <property type="match status" value="1"/>
</dbReference>
<dbReference type="Proteomes" id="UP001165082">
    <property type="component" value="Unassembled WGS sequence"/>
</dbReference>
<name>A0A9W7G5Y1_9STRA</name>
<protein>
    <recommendedName>
        <fullName evidence="3">EF-hand domain-containing protein</fullName>
    </recommendedName>
</protein>
<dbReference type="InterPro" id="IPR018247">
    <property type="entry name" value="EF_Hand_1_Ca_BS"/>
</dbReference>
<dbReference type="InterPro" id="IPR002048">
    <property type="entry name" value="EF_hand_dom"/>
</dbReference>
<dbReference type="OrthoDB" id="193173at2759"/>
<gene>
    <name evidence="4" type="ORF">TrRE_jg12430</name>
</gene>